<gene>
    <name evidence="2" type="ORF">WKW82_28450</name>
</gene>
<reference evidence="2 3" key="1">
    <citation type="submission" date="2024-03" db="EMBL/GenBank/DDBJ databases">
        <title>Novel species of the genus Variovorax.</title>
        <authorList>
            <person name="Liu Q."/>
            <person name="Xin Y.-H."/>
        </authorList>
    </citation>
    <scope>NUCLEOTIDE SEQUENCE [LARGE SCALE GENOMIC DNA]</scope>
    <source>
        <strain evidence="2 3">KACC 18900</strain>
    </source>
</reference>
<dbReference type="EMBL" id="JBBKZT010000016">
    <property type="protein sequence ID" value="MEJ8850600.1"/>
    <property type="molecule type" value="Genomic_DNA"/>
</dbReference>
<protein>
    <submittedName>
        <fullName evidence="2">MxaK protein</fullName>
    </submittedName>
</protein>
<keyword evidence="3" id="KW-1185">Reference proteome</keyword>
<evidence type="ECO:0000313" key="3">
    <source>
        <dbReference type="Proteomes" id="UP001385892"/>
    </source>
</evidence>
<dbReference type="Gene3D" id="1.25.40.10">
    <property type="entry name" value="Tetratricopeptide repeat domain"/>
    <property type="match status" value="1"/>
</dbReference>
<accession>A0ABU8WST4</accession>
<dbReference type="InterPro" id="IPR011990">
    <property type="entry name" value="TPR-like_helical_dom_sf"/>
</dbReference>
<proteinExistence type="predicted"/>
<comment type="caution">
    <text evidence="2">The sequence shown here is derived from an EMBL/GenBank/DDBJ whole genome shotgun (WGS) entry which is preliminary data.</text>
</comment>
<sequence length="182" mass="20029">MGLNSRRRRTRVVWGLLVALAVAATVDGALAWRKYQWNEVIASGTLPADVKDAPPQVRFARAHAQADAGEEEAALHLYRSLEDDTPLGQAARYNSANLLIRQAVAAQGGAEPGKAIPLIELAKEIYRDVLRVEPGRWDARYNLERAQRLLPDPDELDLAPPDTQRNSERAATTMRGFSPGLP</sequence>
<dbReference type="RefSeq" id="WP_340345979.1">
    <property type="nucleotide sequence ID" value="NZ_JBBKZT010000016.1"/>
</dbReference>
<organism evidence="2 3">
    <name type="scientific">Variovorax rhizosphaerae</name>
    <dbReference type="NCBI Taxonomy" id="1836200"/>
    <lineage>
        <taxon>Bacteria</taxon>
        <taxon>Pseudomonadati</taxon>
        <taxon>Pseudomonadota</taxon>
        <taxon>Betaproteobacteria</taxon>
        <taxon>Burkholderiales</taxon>
        <taxon>Comamonadaceae</taxon>
        <taxon>Variovorax</taxon>
    </lineage>
</organism>
<evidence type="ECO:0000256" key="1">
    <source>
        <dbReference type="SAM" id="MobiDB-lite"/>
    </source>
</evidence>
<dbReference type="SUPFAM" id="SSF48452">
    <property type="entry name" value="TPR-like"/>
    <property type="match status" value="1"/>
</dbReference>
<feature type="region of interest" description="Disordered" evidence="1">
    <location>
        <begin position="152"/>
        <end position="182"/>
    </location>
</feature>
<name>A0ABU8WST4_9BURK</name>
<dbReference type="Proteomes" id="UP001385892">
    <property type="component" value="Unassembled WGS sequence"/>
</dbReference>
<evidence type="ECO:0000313" key="2">
    <source>
        <dbReference type="EMBL" id="MEJ8850600.1"/>
    </source>
</evidence>